<dbReference type="AlphaFoldDB" id="A0A2W1LDF5"/>
<proteinExistence type="predicted"/>
<dbReference type="InterPro" id="IPR027417">
    <property type="entry name" value="P-loop_NTPase"/>
</dbReference>
<dbReference type="Pfam" id="PF13671">
    <property type="entry name" value="AAA_33"/>
    <property type="match status" value="1"/>
</dbReference>
<dbReference type="OrthoDB" id="9799092at2"/>
<reference evidence="1 2" key="1">
    <citation type="submission" date="2018-06" db="EMBL/GenBank/DDBJ databases">
        <title>Paenibacillus imtechensis sp. nov.</title>
        <authorList>
            <person name="Pinnaka A.K."/>
            <person name="Singh H."/>
            <person name="Kaur M."/>
        </authorList>
    </citation>
    <scope>NUCLEOTIDE SEQUENCE [LARGE SCALE GENOMIC DNA]</scope>
    <source>
        <strain evidence="1 2">SMB1</strain>
    </source>
</reference>
<evidence type="ECO:0000313" key="2">
    <source>
        <dbReference type="Proteomes" id="UP000249522"/>
    </source>
</evidence>
<dbReference type="RefSeq" id="WP_111149744.1">
    <property type="nucleotide sequence ID" value="NZ_QKRB01000060.1"/>
</dbReference>
<evidence type="ECO:0000313" key="1">
    <source>
        <dbReference type="EMBL" id="PZD93102.1"/>
    </source>
</evidence>
<dbReference type="SUPFAM" id="SSF52540">
    <property type="entry name" value="P-loop containing nucleoside triphosphate hydrolases"/>
    <property type="match status" value="1"/>
</dbReference>
<name>A0A2W1LDF5_9BACL</name>
<organism evidence="1 2">
    <name type="scientific">Paenibacillus sambharensis</name>
    <dbReference type="NCBI Taxonomy" id="1803190"/>
    <lineage>
        <taxon>Bacteria</taxon>
        <taxon>Bacillati</taxon>
        <taxon>Bacillota</taxon>
        <taxon>Bacilli</taxon>
        <taxon>Bacillales</taxon>
        <taxon>Paenibacillaceae</taxon>
        <taxon>Paenibacillus</taxon>
    </lineage>
</organism>
<dbReference type="Gene3D" id="3.40.50.300">
    <property type="entry name" value="P-loop containing nucleotide triphosphate hydrolases"/>
    <property type="match status" value="1"/>
</dbReference>
<protein>
    <submittedName>
        <fullName evidence="1">Tunicamycin resistance protein</fullName>
    </submittedName>
</protein>
<dbReference type="Proteomes" id="UP000249522">
    <property type="component" value="Unassembled WGS sequence"/>
</dbReference>
<sequence>MIIWINGAFGSGKTQTAYELHRRLPGSYVFDPENAGYYIRKNVPKQAAHSDFQDYPMWREFNYAMLTYISRSFDGPILVPMTVVNPVYFRELVGRLRLDGASIHHFTLLASPETLLKRLRSRGEGPSSWAARQIHRCTEALTDDRFAQHIVTDQLTVEAAAEAIASALGLTLMPDHRGKLGRMRDRLVTKLRNVRIGG</sequence>
<keyword evidence="2" id="KW-1185">Reference proteome</keyword>
<comment type="caution">
    <text evidence="1">The sequence shown here is derived from an EMBL/GenBank/DDBJ whole genome shotgun (WGS) entry which is preliminary data.</text>
</comment>
<accession>A0A2W1LDF5</accession>
<gene>
    <name evidence="1" type="ORF">DNH61_25325</name>
</gene>
<dbReference type="EMBL" id="QKRB01000060">
    <property type="protein sequence ID" value="PZD93102.1"/>
    <property type="molecule type" value="Genomic_DNA"/>
</dbReference>